<dbReference type="AlphaFoldDB" id="A0A0L7M9J5"/>
<gene>
    <name evidence="1" type="ORF">PFDG_05072</name>
</gene>
<dbReference type="Proteomes" id="UP000054282">
    <property type="component" value="Unassembled WGS sequence"/>
</dbReference>
<proteinExistence type="predicted"/>
<dbReference type="EMBL" id="GG702595">
    <property type="protein sequence ID" value="KOB89522.1"/>
    <property type="molecule type" value="Genomic_DNA"/>
</dbReference>
<evidence type="ECO:0000313" key="2">
    <source>
        <dbReference type="Proteomes" id="UP000054282"/>
    </source>
</evidence>
<evidence type="ECO:0000313" key="1">
    <source>
        <dbReference type="EMBL" id="KOB89522.1"/>
    </source>
</evidence>
<sequence length="69" mass="8028">MDILSRTRFDTLPLSGIYLETPCRILNCVNLKFDINMESHYRCSTDGSIYISSTAKVEKCYYIFSKYAK</sequence>
<organism evidence="1 2">
    <name type="scientific">Plasmodium falciparum (isolate Dd2)</name>
    <dbReference type="NCBI Taxonomy" id="57267"/>
    <lineage>
        <taxon>Eukaryota</taxon>
        <taxon>Sar</taxon>
        <taxon>Alveolata</taxon>
        <taxon>Apicomplexa</taxon>
        <taxon>Aconoidasida</taxon>
        <taxon>Haemosporida</taxon>
        <taxon>Plasmodiidae</taxon>
        <taxon>Plasmodium</taxon>
        <taxon>Plasmodium (Laverania)</taxon>
    </lineage>
</organism>
<name>A0A0L7M9J5_PLAF4</name>
<reference evidence="2" key="1">
    <citation type="submission" date="2006-09" db="EMBL/GenBank/DDBJ databases">
        <title>Annotation of Plasmodium falciparum Dd2.</title>
        <authorList>
            <consortium name="The Broad Institute Genome Sequencing Platform"/>
            <person name="Volkman S.K."/>
            <person name="Neafsey D.E."/>
            <person name="Dash A.P."/>
            <person name="Chitnis C.E."/>
            <person name="Hartl D.L."/>
            <person name="Young S.K."/>
            <person name="Zeng Q."/>
            <person name="Koehrsen M."/>
            <person name="Alvarado L."/>
            <person name="Berlin A."/>
            <person name="Borenstein D."/>
            <person name="Chapman S.B."/>
            <person name="Chen Z."/>
            <person name="Engels R."/>
            <person name="Freedman E."/>
            <person name="Gellesch M."/>
            <person name="Goldberg J."/>
            <person name="Griggs A."/>
            <person name="Gujja S."/>
            <person name="Heilman E.R."/>
            <person name="Heiman D.I."/>
            <person name="Howarth C."/>
            <person name="Jen D."/>
            <person name="Larson L."/>
            <person name="Mehta T."/>
            <person name="Neiman D."/>
            <person name="Park D."/>
            <person name="Pearson M."/>
            <person name="Roberts A."/>
            <person name="Saif S."/>
            <person name="Shea T."/>
            <person name="Shenoy N."/>
            <person name="Sisk P."/>
            <person name="Stolte C."/>
            <person name="Sykes S."/>
            <person name="Walk T."/>
            <person name="White J."/>
            <person name="Yandava C."/>
            <person name="Haas B."/>
            <person name="Henn M.R."/>
            <person name="Nusbaum C."/>
            <person name="Birren B."/>
        </authorList>
    </citation>
    <scope>NUCLEOTIDE SEQUENCE [LARGE SCALE GENOMIC DNA]</scope>
</reference>
<protein>
    <submittedName>
        <fullName evidence="1">Uncharacterized protein</fullName>
    </submittedName>
</protein>
<reference evidence="2" key="2">
    <citation type="submission" date="2006-09" db="EMBL/GenBank/DDBJ databases">
        <title>The genome sequence of Plasmodium falciparum Dd2.</title>
        <authorList>
            <consortium name="The Broad Institute Genome Sequencing Platform"/>
            <person name="Birren B."/>
            <person name="Lander E."/>
            <person name="Galagan J."/>
            <person name="Nusbaum C."/>
            <person name="Devon K."/>
            <person name="Henn M."/>
            <person name="Jaffe D."/>
            <person name="Butler J."/>
            <person name="Alvarez P."/>
            <person name="Gnerre S."/>
            <person name="Grabherr M."/>
            <person name="Kleber M."/>
            <person name="Mauceli E."/>
            <person name="Brockman W."/>
            <person name="MacCallum I.A."/>
            <person name="Rounsley S."/>
            <person name="Young S."/>
            <person name="LaButti K."/>
            <person name="Pushparaj V."/>
            <person name="DeCaprio D."/>
            <person name="Crawford M."/>
            <person name="Koehrsen M."/>
            <person name="Engels R."/>
            <person name="Montgomery P."/>
            <person name="Pearson M."/>
            <person name="Howarth C."/>
            <person name="Larson L."/>
            <person name="Luoma S."/>
            <person name="White J."/>
            <person name="Kodira C."/>
            <person name="Zeng Q."/>
            <person name="O'Leary S."/>
            <person name="Yandava C."/>
            <person name="Alvarado L."/>
            <person name="Wirth D."/>
            <person name="Volkman S."/>
            <person name="Hartl D."/>
        </authorList>
    </citation>
    <scope>NUCLEOTIDE SEQUENCE [LARGE SCALE GENOMIC DNA]</scope>
</reference>
<dbReference type="KEGG" id="pfd:PFDG_05072"/>
<accession>A0A0L7M9J5</accession>